<keyword evidence="4" id="KW-1133">Transmembrane helix</keyword>
<feature type="domain" description="J" evidence="8">
    <location>
        <begin position="65"/>
        <end position="121"/>
    </location>
</feature>
<evidence type="ECO:0000313" key="9">
    <source>
        <dbReference type="EMBL" id="KAK6588692.1"/>
    </source>
</evidence>
<evidence type="ECO:0000256" key="7">
    <source>
        <dbReference type="ARBA" id="ARBA00038105"/>
    </source>
</evidence>
<evidence type="ECO:0000256" key="4">
    <source>
        <dbReference type="ARBA" id="ARBA00022989"/>
    </source>
</evidence>
<keyword evidence="5" id="KW-0496">Mitochondrion</keyword>
<dbReference type="Pfam" id="PF00226">
    <property type="entry name" value="DnaJ"/>
    <property type="match status" value="1"/>
</dbReference>
<dbReference type="GO" id="GO:0001405">
    <property type="term" value="C:PAM complex, Tim23 associated import motor"/>
    <property type="evidence" value="ECO:0007669"/>
    <property type="project" value="TreeGrafter"/>
</dbReference>
<evidence type="ECO:0000256" key="1">
    <source>
        <dbReference type="ARBA" id="ARBA00004434"/>
    </source>
</evidence>
<comment type="subcellular location">
    <subcellularLocation>
        <location evidence="1">Mitochondrion inner membrane</location>
        <topology evidence="1">Single-pass membrane protein</topology>
    </subcellularLocation>
</comment>
<keyword evidence="2" id="KW-0812">Transmembrane</keyword>
<sequence length="121" mass="13914">MIWPLTIFLSTSVTGFLVLGQASRFLLNNEKLATSVSLNKILRRRIKNKLLFKTKGFENPMTILEAYKILNVTPISSISKIRESHRQLMLRNHPDNGGSNYIASKVNEAKELICNEKRDYY</sequence>
<comment type="similarity">
    <text evidence="7">Belongs to the TIM14 family.</text>
</comment>
<dbReference type="CDD" id="cd06257">
    <property type="entry name" value="DnaJ"/>
    <property type="match status" value="1"/>
</dbReference>
<dbReference type="PANTHER" id="PTHR12763">
    <property type="match status" value="1"/>
</dbReference>
<dbReference type="InterPro" id="IPR001623">
    <property type="entry name" value="DnaJ_domain"/>
</dbReference>
<dbReference type="SMART" id="SM00271">
    <property type="entry name" value="DnaJ"/>
    <property type="match status" value="1"/>
</dbReference>
<gene>
    <name evidence="9" type="ORF">RS030_3386</name>
</gene>
<comment type="caution">
    <text evidence="9">The sequence shown here is derived from an EMBL/GenBank/DDBJ whole genome shotgun (WGS) entry which is preliminary data.</text>
</comment>
<dbReference type="Gene3D" id="1.10.287.110">
    <property type="entry name" value="DnaJ domain"/>
    <property type="match status" value="1"/>
</dbReference>
<name>A0AAV9XVP3_9CRYT</name>
<dbReference type="FunFam" id="1.10.287.110:FF:000001">
    <property type="entry name" value="Import inner membrane translocase subunit tim14"/>
    <property type="match status" value="1"/>
</dbReference>
<proteinExistence type="inferred from homology"/>
<dbReference type="SUPFAM" id="SSF46565">
    <property type="entry name" value="Chaperone J-domain"/>
    <property type="match status" value="1"/>
</dbReference>
<dbReference type="GO" id="GO:0030150">
    <property type="term" value="P:protein import into mitochondrial matrix"/>
    <property type="evidence" value="ECO:0007669"/>
    <property type="project" value="TreeGrafter"/>
</dbReference>
<protein>
    <submittedName>
        <fullName evidence="9">Chaperone DNAj domain chaperone</fullName>
    </submittedName>
</protein>
<accession>A0AAV9XVP3</accession>
<evidence type="ECO:0000256" key="2">
    <source>
        <dbReference type="ARBA" id="ARBA00022692"/>
    </source>
</evidence>
<dbReference type="PROSITE" id="PS50076">
    <property type="entry name" value="DNAJ_2"/>
    <property type="match status" value="1"/>
</dbReference>
<keyword evidence="10" id="KW-1185">Reference proteome</keyword>
<reference evidence="9 10" key="1">
    <citation type="submission" date="2023-10" db="EMBL/GenBank/DDBJ databases">
        <title>Comparative genomics analysis reveals potential genetic determinants of host preference in Cryptosporidium xiaoi.</title>
        <authorList>
            <person name="Xiao L."/>
            <person name="Li J."/>
        </authorList>
    </citation>
    <scope>NUCLEOTIDE SEQUENCE [LARGE SCALE GENOMIC DNA]</scope>
    <source>
        <strain evidence="9 10">52996</strain>
    </source>
</reference>
<evidence type="ECO:0000256" key="3">
    <source>
        <dbReference type="ARBA" id="ARBA00022792"/>
    </source>
</evidence>
<evidence type="ECO:0000313" key="10">
    <source>
        <dbReference type="Proteomes" id="UP001311799"/>
    </source>
</evidence>
<dbReference type="GO" id="GO:0001671">
    <property type="term" value="F:ATPase activator activity"/>
    <property type="evidence" value="ECO:0007669"/>
    <property type="project" value="TreeGrafter"/>
</dbReference>
<evidence type="ECO:0000259" key="8">
    <source>
        <dbReference type="PROSITE" id="PS50076"/>
    </source>
</evidence>
<keyword evidence="3" id="KW-0999">Mitochondrion inner membrane</keyword>
<dbReference type="Proteomes" id="UP001311799">
    <property type="component" value="Unassembled WGS sequence"/>
</dbReference>
<dbReference type="PANTHER" id="PTHR12763:SF28">
    <property type="entry name" value="GEO10507P1-RELATED"/>
    <property type="match status" value="1"/>
</dbReference>
<dbReference type="EMBL" id="JAWDEY010000031">
    <property type="protein sequence ID" value="KAK6588692.1"/>
    <property type="molecule type" value="Genomic_DNA"/>
</dbReference>
<organism evidence="9 10">
    <name type="scientific">Cryptosporidium xiaoi</name>
    <dbReference type="NCBI Taxonomy" id="659607"/>
    <lineage>
        <taxon>Eukaryota</taxon>
        <taxon>Sar</taxon>
        <taxon>Alveolata</taxon>
        <taxon>Apicomplexa</taxon>
        <taxon>Conoidasida</taxon>
        <taxon>Coccidia</taxon>
        <taxon>Eucoccidiorida</taxon>
        <taxon>Eimeriorina</taxon>
        <taxon>Cryptosporidiidae</taxon>
        <taxon>Cryptosporidium</taxon>
    </lineage>
</organism>
<evidence type="ECO:0000256" key="5">
    <source>
        <dbReference type="ARBA" id="ARBA00023128"/>
    </source>
</evidence>
<evidence type="ECO:0000256" key="6">
    <source>
        <dbReference type="ARBA" id="ARBA00023136"/>
    </source>
</evidence>
<keyword evidence="6" id="KW-0472">Membrane</keyword>
<dbReference type="InterPro" id="IPR036869">
    <property type="entry name" value="J_dom_sf"/>
</dbReference>
<dbReference type="AlphaFoldDB" id="A0AAV9XVP3"/>